<dbReference type="PANTHER" id="PTHR22093">
    <property type="entry name" value="LEUKOCYTE RECEPTOR CLUSTER LRC MEMBER 1"/>
    <property type="match status" value="1"/>
</dbReference>
<feature type="compositionally biased region" description="Basic and acidic residues" evidence="1">
    <location>
        <begin position="124"/>
        <end position="143"/>
    </location>
</feature>
<evidence type="ECO:0000313" key="4">
    <source>
        <dbReference type="Proteomes" id="UP000076738"/>
    </source>
</evidence>
<dbReference type="OrthoDB" id="2159131at2759"/>
<feature type="compositionally biased region" description="Basic residues" evidence="1">
    <location>
        <begin position="1"/>
        <end position="14"/>
    </location>
</feature>
<dbReference type="SMART" id="SM01083">
    <property type="entry name" value="Cir_N"/>
    <property type="match status" value="1"/>
</dbReference>
<feature type="region of interest" description="Disordered" evidence="1">
    <location>
        <begin position="124"/>
        <end position="271"/>
    </location>
</feature>
<feature type="compositionally biased region" description="Basic and acidic residues" evidence="1">
    <location>
        <begin position="159"/>
        <end position="206"/>
    </location>
</feature>
<dbReference type="InterPro" id="IPR039875">
    <property type="entry name" value="LENG1-like"/>
</dbReference>
<protein>
    <recommendedName>
        <fullName evidence="2">CBF1-interacting co-repressor CIR N-terminal domain-containing protein</fullName>
    </recommendedName>
</protein>
<dbReference type="STRING" id="1330018.A0A167K8W3"/>
<evidence type="ECO:0000256" key="1">
    <source>
        <dbReference type="SAM" id="MobiDB-lite"/>
    </source>
</evidence>
<feature type="compositionally biased region" description="Polar residues" evidence="1">
    <location>
        <begin position="75"/>
        <end position="84"/>
    </location>
</feature>
<dbReference type="EMBL" id="KV417295">
    <property type="protein sequence ID" value="KZO94394.1"/>
    <property type="molecule type" value="Genomic_DNA"/>
</dbReference>
<proteinExistence type="predicted"/>
<reference evidence="3 4" key="1">
    <citation type="journal article" date="2016" name="Mol. Biol. Evol.">
        <title>Comparative Genomics of Early-Diverging Mushroom-Forming Fungi Provides Insights into the Origins of Lignocellulose Decay Capabilities.</title>
        <authorList>
            <person name="Nagy L.G."/>
            <person name="Riley R."/>
            <person name="Tritt A."/>
            <person name="Adam C."/>
            <person name="Daum C."/>
            <person name="Floudas D."/>
            <person name="Sun H."/>
            <person name="Yadav J.S."/>
            <person name="Pangilinan J."/>
            <person name="Larsson K.H."/>
            <person name="Matsuura K."/>
            <person name="Barry K."/>
            <person name="Labutti K."/>
            <person name="Kuo R."/>
            <person name="Ohm R.A."/>
            <person name="Bhattacharya S.S."/>
            <person name="Shirouzu T."/>
            <person name="Yoshinaga Y."/>
            <person name="Martin F.M."/>
            <person name="Grigoriev I.V."/>
            <person name="Hibbett D.S."/>
        </authorList>
    </citation>
    <scope>NUCLEOTIDE SEQUENCE [LARGE SCALE GENOMIC DNA]</scope>
    <source>
        <strain evidence="3 4">TUFC12733</strain>
    </source>
</reference>
<dbReference type="InterPro" id="IPR019339">
    <property type="entry name" value="CIR_N_dom"/>
</dbReference>
<keyword evidence="4" id="KW-1185">Reference proteome</keyword>
<evidence type="ECO:0000313" key="3">
    <source>
        <dbReference type="EMBL" id="KZO94394.1"/>
    </source>
</evidence>
<dbReference type="PANTHER" id="PTHR22093:SF0">
    <property type="entry name" value="LEUKOCYTE RECEPTOR CLUSTER MEMBER 1"/>
    <property type="match status" value="1"/>
</dbReference>
<feature type="region of interest" description="Disordered" evidence="1">
    <location>
        <begin position="1"/>
        <end position="84"/>
    </location>
</feature>
<feature type="domain" description="CBF1-interacting co-repressor CIR N-terminal" evidence="2">
    <location>
        <begin position="11"/>
        <end position="47"/>
    </location>
</feature>
<sequence length="336" mass="38600">MGKLNIAHHKSYHPYRRDNIARVQQDEEEARLKEEREEGRMRMADAEARIDLLRQRAGQKKTKKKRDEEEELNFDASQPVASTSAATLPDTLQTAEGHVNLFAPLEAAAANHASETALALIREHAKQHPTDKGKSKGKEEDGVRLAPSKLDLKPWYADEELRSAQEREQGAHEREARRAKDLSFKERRDPMKAVEEQLARRAREKGAAPIRRVHHPAPAGGKEASAADPAVAARLSRESAERQRAQALIERKRREAAVSPYPASVDSTPRAGYRDVYNADAMREVEAARRERVERVNGWERERGWERDRGRERERYWSEGAERKEVHVGRERERRW</sequence>
<feature type="compositionally biased region" description="Basic and acidic residues" evidence="1">
    <location>
        <begin position="30"/>
        <end position="54"/>
    </location>
</feature>
<dbReference type="Proteomes" id="UP000076738">
    <property type="component" value="Unassembled WGS sequence"/>
</dbReference>
<feature type="compositionally biased region" description="Basic and acidic residues" evidence="1">
    <location>
        <begin position="235"/>
        <end position="256"/>
    </location>
</feature>
<dbReference type="AlphaFoldDB" id="A0A167K8W3"/>
<evidence type="ECO:0000259" key="2">
    <source>
        <dbReference type="SMART" id="SM01083"/>
    </source>
</evidence>
<organism evidence="3 4">
    <name type="scientific">Calocera viscosa (strain TUFC12733)</name>
    <dbReference type="NCBI Taxonomy" id="1330018"/>
    <lineage>
        <taxon>Eukaryota</taxon>
        <taxon>Fungi</taxon>
        <taxon>Dikarya</taxon>
        <taxon>Basidiomycota</taxon>
        <taxon>Agaricomycotina</taxon>
        <taxon>Dacrymycetes</taxon>
        <taxon>Dacrymycetales</taxon>
        <taxon>Dacrymycetaceae</taxon>
        <taxon>Calocera</taxon>
    </lineage>
</organism>
<gene>
    <name evidence="3" type="ORF">CALVIDRAFT_539129</name>
</gene>
<name>A0A167K8W3_CALVF</name>
<accession>A0A167K8W3</accession>